<feature type="transmembrane region" description="Helical" evidence="1">
    <location>
        <begin position="88"/>
        <end position="107"/>
    </location>
</feature>
<dbReference type="RefSeq" id="WP_262429627.1">
    <property type="nucleotide sequence ID" value="NZ_JACRTG010000018.1"/>
</dbReference>
<protein>
    <submittedName>
        <fullName evidence="3">Phosphatase PAP2 family protein</fullName>
    </submittedName>
</protein>
<feature type="transmembrane region" description="Helical" evidence="1">
    <location>
        <begin position="56"/>
        <end position="76"/>
    </location>
</feature>
<reference evidence="3" key="1">
    <citation type="submission" date="2020-08" db="EMBL/GenBank/DDBJ databases">
        <title>Genome public.</title>
        <authorList>
            <person name="Liu C."/>
            <person name="Sun Q."/>
        </authorList>
    </citation>
    <scope>NUCLEOTIDE SEQUENCE</scope>
    <source>
        <strain evidence="3">BX21</strain>
    </source>
</reference>
<dbReference type="Proteomes" id="UP000601171">
    <property type="component" value="Unassembled WGS sequence"/>
</dbReference>
<keyword evidence="1" id="KW-0472">Membrane</keyword>
<dbReference type="AlphaFoldDB" id="A0A926ESQ7"/>
<feature type="domain" description="Phosphatidic acid phosphatase type 2/haloperoxidase" evidence="2">
    <location>
        <begin position="84"/>
        <end position="196"/>
    </location>
</feature>
<dbReference type="SUPFAM" id="SSF48317">
    <property type="entry name" value="Acid phosphatase/Vanadium-dependent haloperoxidase"/>
    <property type="match status" value="1"/>
</dbReference>
<dbReference type="EMBL" id="JACRTG010000018">
    <property type="protein sequence ID" value="MBC8588176.1"/>
    <property type="molecule type" value="Genomic_DNA"/>
</dbReference>
<accession>A0A926ESQ7</accession>
<feature type="transmembrane region" description="Helical" evidence="1">
    <location>
        <begin position="154"/>
        <end position="175"/>
    </location>
</feature>
<name>A0A926ESQ7_9FIRM</name>
<dbReference type="InterPro" id="IPR036938">
    <property type="entry name" value="PAP2/HPO_sf"/>
</dbReference>
<feature type="transmembrane region" description="Helical" evidence="1">
    <location>
        <begin position="181"/>
        <end position="199"/>
    </location>
</feature>
<comment type="caution">
    <text evidence="3">The sequence shown here is derived from an EMBL/GenBank/DDBJ whole genome shotgun (WGS) entry which is preliminary data.</text>
</comment>
<sequence>MKKNNFKLIFILACLIIFVSIGLAVRNSSEGILFDEFLLEIIHSNTNPYLLSLMKFISFIGSGYFLVPVMGIGIIYSLKKNERYISKLLLLSSLGSWVVNFLLKQIFHRTRPLDFILVKQGGLSYPSGHSMVTMSMYLTISYLLSKKYENKRPLIYSLSAIFILLMGISRMYLGVHWPTDIIGGYIGGYLFFSLYINLIKE</sequence>
<keyword evidence="1" id="KW-0812">Transmembrane</keyword>
<dbReference type="CDD" id="cd03392">
    <property type="entry name" value="PAP2_like_2"/>
    <property type="match status" value="1"/>
</dbReference>
<dbReference type="PANTHER" id="PTHR14969:SF13">
    <property type="entry name" value="AT30094P"/>
    <property type="match status" value="1"/>
</dbReference>
<dbReference type="InterPro" id="IPR000326">
    <property type="entry name" value="PAP2/HPO"/>
</dbReference>
<feature type="transmembrane region" description="Helical" evidence="1">
    <location>
        <begin position="127"/>
        <end position="145"/>
    </location>
</feature>
<evidence type="ECO:0000259" key="2">
    <source>
        <dbReference type="SMART" id="SM00014"/>
    </source>
</evidence>
<evidence type="ECO:0000313" key="3">
    <source>
        <dbReference type="EMBL" id="MBC8588176.1"/>
    </source>
</evidence>
<gene>
    <name evidence="3" type="ORF">H8707_07980</name>
</gene>
<keyword evidence="1" id="KW-1133">Transmembrane helix</keyword>
<organism evidence="3 4">
    <name type="scientific">Paratissierella segnis</name>
    <dbReference type="NCBI Taxonomy" id="2763679"/>
    <lineage>
        <taxon>Bacteria</taxon>
        <taxon>Bacillati</taxon>
        <taxon>Bacillota</taxon>
        <taxon>Tissierellia</taxon>
        <taxon>Tissierellales</taxon>
        <taxon>Tissierellaceae</taxon>
        <taxon>Paratissierella</taxon>
    </lineage>
</organism>
<keyword evidence="4" id="KW-1185">Reference proteome</keyword>
<evidence type="ECO:0000313" key="4">
    <source>
        <dbReference type="Proteomes" id="UP000601171"/>
    </source>
</evidence>
<proteinExistence type="predicted"/>
<evidence type="ECO:0000256" key="1">
    <source>
        <dbReference type="SAM" id="Phobius"/>
    </source>
</evidence>
<dbReference type="PANTHER" id="PTHR14969">
    <property type="entry name" value="SPHINGOSINE-1-PHOSPHATE PHOSPHOHYDROLASE"/>
    <property type="match status" value="1"/>
</dbReference>
<dbReference type="SMART" id="SM00014">
    <property type="entry name" value="acidPPc"/>
    <property type="match status" value="1"/>
</dbReference>
<dbReference type="Gene3D" id="1.20.144.10">
    <property type="entry name" value="Phosphatidic acid phosphatase type 2/haloperoxidase"/>
    <property type="match status" value="2"/>
</dbReference>
<dbReference type="Pfam" id="PF01569">
    <property type="entry name" value="PAP2"/>
    <property type="match status" value="1"/>
</dbReference>